<feature type="domain" description="Flavin reductase like" evidence="3">
    <location>
        <begin position="15"/>
        <end position="158"/>
    </location>
</feature>
<dbReference type="PANTHER" id="PTHR30466:SF11">
    <property type="entry name" value="FLAVIN-DEPENDENT MONOOXYGENASE, REDUCTASE SUBUNIT HSAB"/>
    <property type="match status" value="1"/>
</dbReference>
<reference evidence="4" key="1">
    <citation type="submission" date="2018-06" db="EMBL/GenBank/DDBJ databases">
        <authorList>
            <person name="Zhirakovskaya E."/>
        </authorList>
    </citation>
    <scope>NUCLEOTIDE SEQUENCE</scope>
</reference>
<dbReference type="GO" id="GO:0010181">
    <property type="term" value="F:FMN binding"/>
    <property type="evidence" value="ECO:0007669"/>
    <property type="project" value="InterPro"/>
</dbReference>
<evidence type="ECO:0000259" key="3">
    <source>
        <dbReference type="SMART" id="SM00903"/>
    </source>
</evidence>
<dbReference type="EMBL" id="UOEJ01000159">
    <property type="protein sequence ID" value="VAW02181.1"/>
    <property type="molecule type" value="Genomic_DNA"/>
</dbReference>
<dbReference type="GO" id="GO:0042602">
    <property type="term" value="F:riboflavin reductase (NADPH) activity"/>
    <property type="evidence" value="ECO:0007669"/>
    <property type="project" value="TreeGrafter"/>
</dbReference>
<evidence type="ECO:0000256" key="1">
    <source>
        <dbReference type="ARBA" id="ARBA00008898"/>
    </source>
</evidence>
<proteinExistence type="inferred from homology"/>
<dbReference type="InterPro" id="IPR012349">
    <property type="entry name" value="Split_barrel_FMN-bd"/>
</dbReference>
<dbReference type="AlphaFoldDB" id="A0A3B0S7R7"/>
<organism evidence="4">
    <name type="scientific">hydrothermal vent metagenome</name>
    <dbReference type="NCBI Taxonomy" id="652676"/>
    <lineage>
        <taxon>unclassified sequences</taxon>
        <taxon>metagenomes</taxon>
        <taxon>ecological metagenomes</taxon>
    </lineage>
</organism>
<dbReference type="Pfam" id="PF01613">
    <property type="entry name" value="Flavin_Reduct"/>
    <property type="match status" value="1"/>
</dbReference>
<gene>
    <name evidence="4" type="ORF">MNBD_ALPHA01-1973</name>
</gene>
<dbReference type="InterPro" id="IPR002563">
    <property type="entry name" value="Flavin_Rdtase-like_dom"/>
</dbReference>
<evidence type="ECO:0000256" key="2">
    <source>
        <dbReference type="ARBA" id="ARBA00023002"/>
    </source>
</evidence>
<sequence length="167" mass="18302">MKDDVFDQKKFRDTLSQFATGVTIITTLDACNTPVGITASSFNSVSMDPPLVLWSLAKNALSLPVFQNAEYFNIHILGADQEGLSECFARPGTDKFSNVDFHSGRGGSPILKNCAALMECRNRHQYDGGDHIIFVGEVLSHDHNPTSPLLFHRGRYATATNISVNTP</sequence>
<evidence type="ECO:0000313" key="4">
    <source>
        <dbReference type="EMBL" id="VAW02181.1"/>
    </source>
</evidence>
<name>A0A3B0S7R7_9ZZZZ</name>
<comment type="similarity">
    <text evidence="1">Belongs to the non-flavoprotein flavin reductase family.</text>
</comment>
<dbReference type="SMART" id="SM00903">
    <property type="entry name" value="Flavin_Reduct"/>
    <property type="match status" value="1"/>
</dbReference>
<dbReference type="PANTHER" id="PTHR30466">
    <property type="entry name" value="FLAVIN REDUCTASE"/>
    <property type="match status" value="1"/>
</dbReference>
<protein>
    <submittedName>
        <fullName evidence="4">NADH-FMN oxidoreductase</fullName>
    </submittedName>
</protein>
<dbReference type="InterPro" id="IPR050268">
    <property type="entry name" value="NADH-dep_flavin_reductase"/>
</dbReference>
<dbReference type="SUPFAM" id="SSF50475">
    <property type="entry name" value="FMN-binding split barrel"/>
    <property type="match status" value="1"/>
</dbReference>
<dbReference type="Gene3D" id="2.30.110.10">
    <property type="entry name" value="Electron Transport, Fmn-binding Protein, Chain A"/>
    <property type="match status" value="1"/>
</dbReference>
<keyword evidence="2" id="KW-0560">Oxidoreductase</keyword>
<accession>A0A3B0S7R7</accession>